<evidence type="ECO:0000259" key="12">
    <source>
        <dbReference type="Pfam" id="PF21082"/>
    </source>
</evidence>
<reference evidence="13 14" key="1">
    <citation type="submission" date="2018-04" db="EMBL/GenBank/DDBJ databases">
        <title>Pelagivirga bohaiensis gen. nov., sp. nov., a bacterium isolated from the Bohai Sea.</title>
        <authorList>
            <person name="Ji X."/>
        </authorList>
    </citation>
    <scope>NUCLEOTIDE SEQUENCE [LARGE SCALE GENOMIC DNA]</scope>
    <source>
        <strain evidence="13 14">BH-SD16</strain>
    </source>
</reference>
<dbReference type="Proteomes" id="UP000244817">
    <property type="component" value="Unassembled WGS sequence"/>
</dbReference>
<comment type="caution">
    <text evidence="13">The sequence shown here is derived from an EMBL/GenBank/DDBJ whole genome shotgun (WGS) entry which is preliminary data.</text>
</comment>
<evidence type="ECO:0000256" key="6">
    <source>
        <dbReference type="ARBA" id="ARBA00023136"/>
    </source>
</evidence>
<feature type="compositionally biased region" description="Basic and acidic residues" evidence="7">
    <location>
        <begin position="824"/>
        <end position="838"/>
    </location>
</feature>
<name>A0A2T7G1A2_9RHOB</name>
<feature type="transmembrane region" description="Helical" evidence="8">
    <location>
        <begin position="383"/>
        <end position="404"/>
    </location>
</feature>
<evidence type="ECO:0000313" key="14">
    <source>
        <dbReference type="Proteomes" id="UP000244817"/>
    </source>
</evidence>
<evidence type="ECO:0000256" key="2">
    <source>
        <dbReference type="ARBA" id="ARBA00008017"/>
    </source>
</evidence>
<dbReference type="GO" id="GO:0008381">
    <property type="term" value="F:mechanosensitive monoatomic ion channel activity"/>
    <property type="evidence" value="ECO:0007669"/>
    <property type="project" value="UniProtKB-ARBA"/>
</dbReference>
<dbReference type="InterPro" id="IPR006685">
    <property type="entry name" value="MscS_channel_2nd"/>
</dbReference>
<proteinExistence type="inferred from homology"/>
<keyword evidence="5 8" id="KW-1133">Transmembrane helix</keyword>
<feature type="compositionally biased region" description="Acidic residues" evidence="7">
    <location>
        <begin position="839"/>
        <end position="857"/>
    </location>
</feature>
<feature type="transmembrane region" description="Helical" evidence="8">
    <location>
        <begin position="315"/>
        <end position="337"/>
    </location>
</feature>
<dbReference type="SUPFAM" id="SSF82689">
    <property type="entry name" value="Mechanosensitive channel protein MscS (YggB), C-terminal domain"/>
    <property type="match status" value="1"/>
</dbReference>
<feature type="transmembrane region" description="Helical" evidence="8">
    <location>
        <begin position="274"/>
        <end position="295"/>
    </location>
</feature>
<feature type="signal peptide" evidence="9">
    <location>
        <begin position="1"/>
        <end position="21"/>
    </location>
</feature>
<dbReference type="InterPro" id="IPR052702">
    <property type="entry name" value="MscS-like_channel"/>
</dbReference>
<evidence type="ECO:0000256" key="1">
    <source>
        <dbReference type="ARBA" id="ARBA00004651"/>
    </source>
</evidence>
<sequence>MKHFLCMIALLASVAGGPAFAQSTGILSDVTGGEAPAEAESAPADTGALALSEEEEAAAEALPKVFEDQDEWRTLADRVGVAVEEARASTAVLGDLRSQLAAWRDTFLERQSINSARIETIRAQINALGEPPAEGVEDPRITERRVELSQKLQLLEAPAVLATEAYTQANGLIGEVDDLISSRESDRLSERVQTPLNPESWPRAGAAAVAATRAMTSEVRANLANPSKLNSFYSVLPAILVLATIGLILLFRGRGWYNRATRALVDRSKRSRDVLRFVLSLGQILIPFIGVLALAEALTLSGFLGRRLFQVVEALPILALFPIVAHWIAGHLTPLGLDQDRHPLLMTPEVSTQAHRQFIFLGYMLMIFGVMERLIAVNGIDPVPAAVLTFPFGLVIAWALYWFADALKPELDDASDDASRSFRVTLRTLLSRGLKIVAVVGVVAGAVGYINAFEAVTAPAALTVYVVAVMLLLQRLSVDFYAMVSKSENGAQDALIPVLIGFLLILISLPILALIWGAQWTDLTELWARFREGFSIGETKISPSSFLLFALVFVVGYTVTRLTQAALRTTVLPRTKLDVGGQDALVSGLGYVGIFLAAVIAITTAGIDLSGLAIVAGALSVGIGFGLQNIVSNFVSGIILLIERPISQGDWIEVGDQMGYVRDISVRSTRIETFDRTDVIVPNGDLVSNQVINWTRGNNVGRVIVPVGVAYGTDTEWVAGILKEIAEAHPMVLMNPAPSVVFQGFGADSLDFEIRAILRDVNYVLSVKSEMNHEIAKRFAQEEIEIPFSQRDIWLRNPEVLDFGKEGDADETDNDAGKGASATHAEDHPKQERFREIEDTAEAAEEAQDGDGDGDGR</sequence>
<comment type="subcellular location">
    <subcellularLocation>
        <location evidence="1">Cell membrane</location>
        <topology evidence="1">Multi-pass membrane protein</topology>
    </subcellularLocation>
</comment>
<evidence type="ECO:0000313" key="13">
    <source>
        <dbReference type="EMBL" id="PVA08216.1"/>
    </source>
</evidence>
<organism evidence="13 14">
    <name type="scientific">Thalassorhabdomicrobium marinisediminis</name>
    <dbReference type="NCBI Taxonomy" id="2170577"/>
    <lineage>
        <taxon>Bacteria</taxon>
        <taxon>Pseudomonadati</taxon>
        <taxon>Pseudomonadota</taxon>
        <taxon>Alphaproteobacteria</taxon>
        <taxon>Rhodobacterales</taxon>
        <taxon>Paracoccaceae</taxon>
        <taxon>Thalassorhabdomicrobium</taxon>
    </lineage>
</organism>
<dbReference type="SUPFAM" id="SSF82861">
    <property type="entry name" value="Mechanosensitive channel protein MscS (YggB), transmembrane region"/>
    <property type="match status" value="1"/>
</dbReference>
<keyword evidence="3" id="KW-1003">Cell membrane</keyword>
<evidence type="ECO:0000259" key="10">
    <source>
        <dbReference type="Pfam" id="PF00924"/>
    </source>
</evidence>
<dbReference type="InterPro" id="IPR010920">
    <property type="entry name" value="LSM_dom_sf"/>
</dbReference>
<dbReference type="PANTHER" id="PTHR30347">
    <property type="entry name" value="POTASSIUM CHANNEL RELATED"/>
    <property type="match status" value="1"/>
</dbReference>
<dbReference type="Pfam" id="PF12607">
    <property type="entry name" value="DUF3772"/>
    <property type="match status" value="1"/>
</dbReference>
<feature type="transmembrane region" description="Helical" evidence="8">
    <location>
        <begin position="358"/>
        <end position="377"/>
    </location>
</feature>
<dbReference type="AlphaFoldDB" id="A0A2T7G1A2"/>
<dbReference type="Gene3D" id="1.10.287.1260">
    <property type="match status" value="1"/>
</dbReference>
<dbReference type="InterPro" id="IPR022249">
    <property type="entry name" value="DUF3772"/>
</dbReference>
<feature type="transmembrane region" description="Helical" evidence="8">
    <location>
        <begin position="584"/>
        <end position="607"/>
    </location>
</feature>
<dbReference type="InterPro" id="IPR023408">
    <property type="entry name" value="MscS_beta-dom_sf"/>
</dbReference>
<accession>A0A2T7G1A2</accession>
<comment type="similarity">
    <text evidence="2">Belongs to the MscS (TC 1.A.23) family.</text>
</comment>
<keyword evidence="6 8" id="KW-0472">Membrane</keyword>
<keyword evidence="4 8" id="KW-0812">Transmembrane</keyword>
<dbReference type="Pfam" id="PF21082">
    <property type="entry name" value="MS_channel_3rd"/>
    <property type="match status" value="1"/>
</dbReference>
<dbReference type="InterPro" id="IPR049278">
    <property type="entry name" value="MS_channel_C"/>
</dbReference>
<dbReference type="OrthoDB" id="9799209at2"/>
<feature type="domain" description="Mechanosensitive ion channel MscS C-terminal" evidence="12">
    <location>
        <begin position="704"/>
        <end position="786"/>
    </location>
</feature>
<feature type="transmembrane region" description="Helical" evidence="8">
    <location>
        <begin position="429"/>
        <end position="450"/>
    </location>
</feature>
<gene>
    <name evidence="13" type="ORF">DC363_01590</name>
</gene>
<evidence type="ECO:0000259" key="11">
    <source>
        <dbReference type="Pfam" id="PF12607"/>
    </source>
</evidence>
<feature type="domain" description="DUF3772" evidence="11">
    <location>
        <begin position="161"/>
        <end position="213"/>
    </location>
</feature>
<feature type="region of interest" description="Disordered" evidence="7">
    <location>
        <begin position="804"/>
        <end position="857"/>
    </location>
</feature>
<evidence type="ECO:0000256" key="8">
    <source>
        <dbReference type="SAM" id="Phobius"/>
    </source>
</evidence>
<feature type="transmembrane region" description="Helical" evidence="8">
    <location>
        <begin position="494"/>
        <end position="521"/>
    </location>
</feature>
<evidence type="ECO:0000256" key="7">
    <source>
        <dbReference type="SAM" id="MobiDB-lite"/>
    </source>
</evidence>
<dbReference type="InterPro" id="IPR011014">
    <property type="entry name" value="MscS_channel_TM-2"/>
</dbReference>
<dbReference type="Pfam" id="PF00924">
    <property type="entry name" value="MS_channel_2nd"/>
    <property type="match status" value="1"/>
</dbReference>
<feature type="transmembrane region" description="Helical" evidence="8">
    <location>
        <begin position="613"/>
        <end position="642"/>
    </location>
</feature>
<evidence type="ECO:0000256" key="9">
    <source>
        <dbReference type="SAM" id="SignalP"/>
    </source>
</evidence>
<dbReference type="PANTHER" id="PTHR30347:SF1">
    <property type="entry name" value="MECHANOSENSITIVE CHANNEL MSCK"/>
    <property type="match status" value="1"/>
</dbReference>
<evidence type="ECO:0000256" key="3">
    <source>
        <dbReference type="ARBA" id="ARBA00022475"/>
    </source>
</evidence>
<feature type="domain" description="Mechanosensitive ion channel MscS" evidence="10">
    <location>
        <begin position="629"/>
        <end position="696"/>
    </location>
</feature>
<dbReference type="GO" id="GO:0005886">
    <property type="term" value="C:plasma membrane"/>
    <property type="evidence" value="ECO:0007669"/>
    <property type="project" value="UniProtKB-SubCell"/>
</dbReference>
<dbReference type="Gene3D" id="2.30.30.60">
    <property type="match status" value="1"/>
</dbReference>
<feature type="chain" id="PRO_5015711816" evidence="9">
    <location>
        <begin position="22"/>
        <end position="857"/>
    </location>
</feature>
<dbReference type="InterPro" id="IPR011066">
    <property type="entry name" value="MscS_channel_C_sf"/>
</dbReference>
<keyword evidence="14" id="KW-1185">Reference proteome</keyword>
<dbReference type="Gene3D" id="3.30.70.100">
    <property type="match status" value="1"/>
</dbReference>
<keyword evidence="9" id="KW-0732">Signal</keyword>
<protein>
    <submittedName>
        <fullName evidence="13">DUF3772 domain-containing protein</fullName>
    </submittedName>
</protein>
<feature type="transmembrane region" description="Helical" evidence="8">
    <location>
        <begin position="232"/>
        <end position="253"/>
    </location>
</feature>
<evidence type="ECO:0000256" key="5">
    <source>
        <dbReference type="ARBA" id="ARBA00022989"/>
    </source>
</evidence>
<feature type="transmembrane region" description="Helical" evidence="8">
    <location>
        <begin position="541"/>
        <end position="563"/>
    </location>
</feature>
<feature type="transmembrane region" description="Helical" evidence="8">
    <location>
        <begin position="456"/>
        <end position="473"/>
    </location>
</feature>
<dbReference type="EMBL" id="QCYG01000001">
    <property type="protein sequence ID" value="PVA08216.1"/>
    <property type="molecule type" value="Genomic_DNA"/>
</dbReference>
<dbReference type="RefSeq" id="WP_108639370.1">
    <property type="nucleotide sequence ID" value="NZ_QCYG01000001.1"/>
</dbReference>
<dbReference type="SUPFAM" id="SSF50182">
    <property type="entry name" value="Sm-like ribonucleoproteins"/>
    <property type="match status" value="1"/>
</dbReference>
<evidence type="ECO:0000256" key="4">
    <source>
        <dbReference type="ARBA" id="ARBA00022692"/>
    </source>
</evidence>